<reference evidence="4" key="1">
    <citation type="journal article" date="2019" name="Int. J. Syst. Evol. Microbiol.">
        <title>The Global Catalogue of Microorganisms (GCM) 10K type strain sequencing project: providing services to taxonomists for standard genome sequencing and annotation.</title>
        <authorList>
            <consortium name="The Broad Institute Genomics Platform"/>
            <consortium name="The Broad Institute Genome Sequencing Center for Infectious Disease"/>
            <person name="Wu L."/>
            <person name="Ma J."/>
        </authorList>
    </citation>
    <scope>NUCLEOTIDE SEQUENCE [LARGE SCALE GENOMIC DNA]</scope>
    <source>
        <strain evidence="4">KCTC 42182</strain>
    </source>
</reference>
<dbReference type="RefSeq" id="WP_379720811.1">
    <property type="nucleotide sequence ID" value="NZ_JBHRYJ010000001.1"/>
</dbReference>
<evidence type="ECO:0000313" key="3">
    <source>
        <dbReference type="EMBL" id="MFC3674230.1"/>
    </source>
</evidence>
<evidence type="ECO:0000313" key="4">
    <source>
        <dbReference type="Proteomes" id="UP001595711"/>
    </source>
</evidence>
<evidence type="ECO:0008006" key="5">
    <source>
        <dbReference type="Google" id="ProtNLM"/>
    </source>
</evidence>
<accession>A0ABV7VAM7</accession>
<gene>
    <name evidence="3" type="ORF">ACFOOQ_01665</name>
</gene>
<evidence type="ECO:0000256" key="1">
    <source>
        <dbReference type="SAM" id="MobiDB-lite"/>
    </source>
</evidence>
<organism evidence="3 4">
    <name type="scientific">Ferrovibrio xuzhouensis</name>
    <dbReference type="NCBI Taxonomy" id="1576914"/>
    <lineage>
        <taxon>Bacteria</taxon>
        <taxon>Pseudomonadati</taxon>
        <taxon>Pseudomonadota</taxon>
        <taxon>Alphaproteobacteria</taxon>
        <taxon>Rhodospirillales</taxon>
        <taxon>Rhodospirillaceae</taxon>
        <taxon>Ferrovibrio</taxon>
    </lineage>
</organism>
<proteinExistence type="predicted"/>
<keyword evidence="2" id="KW-0732">Signal</keyword>
<dbReference type="Proteomes" id="UP001595711">
    <property type="component" value="Unassembled WGS sequence"/>
</dbReference>
<evidence type="ECO:0000256" key="2">
    <source>
        <dbReference type="SAM" id="SignalP"/>
    </source>
</evidence>
<name>A0ABV7VAM7_9PROT</name>
<keyword evidence="4" id="KW-1185">Reference proteome</keyword>
<dbReference type="EMBL" id="JBHRYJ010000001">
    <property type="protein sequence ID" value="MFC3674230.1"/>
    <property type="molecule type" value="Genomic_DNA"/>
</dbReference>
<sequence>MKISLDHMLALTAALAGLLLVAMTAPAAHAEGEQAGRAELINACIQDIRRGLKAGQVLSNSQRMLAEEQCRAYAEAQIEKQRNQPANPPPPASTVEAVKAR</sequence>
<feature type="chain" id="PRO_5045534297" description="Conjugative transfer region protein TrbK" evidence="2">
    <location>
        <begin position="31"/>
        <end position="101"/>
    </location>
</feature>
<feature type="signal peptide" evidence="2">
    <location>
        <begin position="1"/>
        <end position="30"/>
    </location>
</feature>
<feature type="region of interest" description="Disordered" evidence="1">
    <location>
        <begin position="76"/>
        <end position="101"/>
    </location>
</feature>
<comment type="caution">
    <text evidence="3">The sequence shown here is derived from an EMBL/GenBank/DDBJ whole genome shotgun (WGS) entry which is preliminary data.</text>
</comment>
<protein>
    <recommendedName>
        <fullName evidence="5">Conjugative transfer region protein TrbK</fullName>
    </recommendedName>
</protein>